<dbReference type="OrthoDB" id="8886803at2759"/>
<dbReference type="SMART" id="SM00043">
    <property type="entry name" value="CY"/>
    <property type="match status" value="1"/>
</dbReference>
<feature type="chain" id="PRO_5025410519" evidence="2">
    <location>
        <begin position="20"/>
        <end position="145"/>
    </location>
</feature>
<dbReference type="PANTHER" id="PTHR46186:SF13">
    <property type="entry name" value="SI:BUSM1-57F23.1"/>
    <property type="match status" value="1"/>
</dbReference>
<evidence type="ECO:0000256" key="2">
    <source>
        <dbReference type="SAM" id="SignalP"/>
    </source>
</evidence>
<feature type="signal peptide" evidence="2">
    <location>
        <begin position="1"/>
        <end position="19"/>
    </location>
</feature>
<dbReference type="InParanoid" id="A0A672IZF5"/>
<comment type="similarity">
    <text evidence="1">Belongs to the cystatin family.</text>
</comment>
<dbReference type="AlphaFoldDB" id="A0A672IZF5"/>
<dbReference type="Proteomes" id="UP000472267">
    <property type="component" value="Unassembled WGS sequence"/>
</dbReference>
<evidence type="ECO:0000256" key="1">
    <source>
        <dbReference type="ARBA" id="ARBA00009403"/>
    </source>
</evidence>
<gene>
    <name evidence="4" type="primary">si:busm1-57f23.1</name>
</gene>
<reference evidence="4" key="1">
    <citation type="submission" date="2025-08" db="UniProtKB">
        <authorList>
            <consortium name="Ensembl"/>
        </authorList>
    </citation>
    <scope>IDENTIFICATION</scope>
</reference>
<dbReference type="Gene3D" id="3.10.450.10">
    <property type="match status" value="1"/>
</dbReference>
<dbReference type="InterPro" id="IPR046350">
    <property type="entry name" value="Cystatin_sf"/>
</dbReference>
<dbReference type="OMA" id="HLKCRFV"/>
<dbReference type="GO" id="GO:0004869">
    <property type="term" value="F:cysteine-type endopeptidase inhibitor activity"/>
    <property type="evidence" value="ECO:0007669"/>
    <property type="project" value="InterPro"/>
</dbReference>
<sequence>MPLPVSLLICLSVVHLCMGDQPVEEVITAKKVHHMGSWIETDPYAEDVQEAVQFAVQMFNTQSKSKKMFKLVSVENTKSQVTNRIGFKFDAVLVKTKCLKSENHDVNSCSLKKRHMKCHFRVSFDAHTRKHDVEKHKCKKQIEKA</sequence>
<reference evidence="4" key="2">
    <citation type="submission" date="2025-09" db="UniProtKB">
        <authorList>
            <consortium name="Ensembl"/>
        </authorList>
    </citation>
    <scope>IDENTIFICATION</scope>
</reference>
<feature type="domain" description="Cystatin" evidence="3">
    <location>
        <begin position="33"/>
        <end position="139"/>
    </location>
</feature>
<evidence type="ECO:0000259" key="3">
    <source>
        <dbReference type="SMART" id="SM00043"/>
    </source>
</evidence>
<name>A0A672IZF5_SALFA</name>
<organism evidence="4 5">
    <name type="scientific">Salarias fasciatus</name>
    <name type="common">Jewelled blenny</name>
    <name type="synonym">Blennius fasciatus</name>
    <dbReference type="NCBI Taxonomy" id="181472"/>
    <lineage>
        <taxon>Eukaryota</taxon>
        <taxon>Metazoa</taxon>
        <taxon>Chordata</taxon>
        <taxon>Craniata</taxon>
        <taxon>Vertebrata</taxon>
        <taxon>Euteleostomi</taxon>
        <taxon>Actinopterygii</taxon>
        <taxon>Neopterygii</taxon>
        <taxon>Teleostei</taxon>
        <taxon>Neoteleostei</taxon>
        <taxon>Acanthomorphata</taxon>
        <taxon>Ovalentaria</taxon>
        <taxon>Blenniimorphae</taxon>
        <taxon>Blenniiformes</taxon>
        <taxon>Blennioidei</taxon>
        <taxon>Blenniidae</taxon>
        <taxon>Salariinae</taxon>
        <taxon>Salarias</taxon>
    </lineage>
</organism>
<proteinExistence type="inferred from homology"/>
<keyword evidence="5" id="KW-1185">Reference proteome</keyword>
<dbReference type="Pfam" id="PF00031">
    <property type="entry name" value="Cystatin"/>
    <property type="match status" value="1"/>
</dbReference>
<dbReference type="PANTHER" id="PTHR46186">
    <property type="entry name" value="CYSTATIN"/>
    <property type="match status" value="1"/>
</dbReference>
<evidence type="ECO:0000313" key="5">
    <source>
        <dbReference type="Proteomes" id="UP000472267"/>
    </source>
</evidence>
<dbReference type="Ensembl" id="ENSSFAT00005048873.1">
    <property type="protein sequence ID" value="ENSSFAP00005047276.1"/>
    <property type="gene ID" value="ENSSFAG00005022990.1"/>
</dbReference>
<dbReference type="GO" id="GO:0031982">
    <property type="term" value="C:vesicle"/>
    <property type="evidence" value="ECO:0007669"/>
    <property type="project" value="TreeGrafter"/>
</dbReference>
<dbReference type="GO" id="GO:0005615">
    <property type="term" value="C:extracellular space"/>
    <property type="evidence" value="ECO:0007669"/>
    <property type="project" value="TreeGrafter"/>
</dbReference>
<keyword evidence="2" id="KW-0732">Signal</keyword>
<dbReference type="GO" id="GO:0005737">
    <property type="term" value="C:cytoplasm"/>
    <property type="evidence" value="ECO:0007669"/>
    <property type="project" value="TreeGrafter"/>
</dbReference>
<evidence type="ECO:0000313" key="4">
    <source>
        <dbReference type="Ensembl" id="ENSSFAP00005047276.1"/>
    </source>
</evidence>
<dbReference type="InterPro" id="IPR000010">
    <property type="entry name" value="Cystatin_dom"/>
</dbReference>
<dbReference type="SUPFAM" id="SSF54403">
    <property type="entry name" value="Cystatin/monellin"/>
    <property type="match status" value="1"/>
</dbReference>
<protein>
    <submittedName>
        <fullName evidence="4">Cystatin-like</fullName>
    </submittedName>
</protein>
<dbReference type="CDD" id="cd00042">
    <property type="entry name" value="CY"/>
    <property type="match status" value="1"/>
</dbReference>
<accession>A0A672IZF5</accession>